<dbReference type="PANTHER" id="PTHR24134">
    <property type="entry name" value="ANKYRIN REPEAT-CONTAINING PROTEIN DDB_G0279043"/>
    <property type="match status" value="1"/>
</dbReference>
<dbReference type="PROSITE" id="PS50088">
    <property type="entry name" value="ANK_REPEAT"/>
    <property type="match status" value="2"/>
</dbReference>
<dbReference type="InterPro" id="IPR002110">
    <property type="entry name" value="Ankyrin_rpt"/>
</dbReference>
<keyword evidence="5" id="KW-0472">Membrane</keyword>
<evidence type="ECO:0000256" key="4">
    <source>
        <dbReference type="SAM" id="MobiDB-lite"/>
    </source>
</evidence>
<dbReference type="Pfam" id="PF12796">
    <property type="entry name" value="Ank_2"/>
    <property type="match status" value="1"/>
</dbReference>
<dbReference type="Gene3D" id="1.25.40.20">
    <property type="entry name" value="Ankyrin repeat-containing domain"/>
    <property type="match status" value="2"/>
</dbReference>
<gene>
    <name evidence="6" type="primary">AKT5</name>
    <name evidence="6" type="ORF">SNAT2548_LOCUS9727</name>
</gene>
<evidence type="ECO:0000256" key="5">
    <source>
        <dbReference type="SAM" id="Phobius"/>
    </source>
</evidence>
<sequence>MSLQNAVDSIPCYVQMSRFFFVLAPVMKHADTGKLLSKYTWTVSERSWTRKPAGGAARSESPGSCLRGVKNVALLACNRKSVVVESAEHQYLMVPFDSWLRPAGEGQPAGRTYIELVIYTGRYLTDGHFFTLKGRNLIQKKLDALLKRQDFHSYRLLLNMRHIHLQMRMGEARKRSAEPATAEEAEALLASFLQEIPMGENRFKRFSDREFGWTPTCFAALRGDAPLLKALLRRQANVNECVKAKELELHGDPGMSLLHLAAQFGNNEALQLLIQEKADLNIQDQLGLTPLHRAALGDNAEGVRCLFQAGCNPTCREKVAHLSATGPAAAWGSLRGLQAVMKHTPSLELHLCLHVAVLGEGASTECVTTLISAGAPLDATMDLHGAILSPKAFRLMSSTLKKAYGPSLSFMISNAIGATPLICSLLVGAFEAAAALLAARADVDRRKRAAPRPSRSPEQWTRRTLS</sequence>
<keyword evidence="7" id="KW-1185">Reference proteome</keyword>
<evidence type="ECO:0000313" key="6">
    <source>
        <dbReference type="EMBL" id="CAE7233243.1"/>
    </source>
</evidence>
<dbReference type="PROSITE" id="PS50297">
    <property type="entry name" value="ANK_REP_REGION"/>
    <property type="match status" value="1"/>
</dbReference>
<evidence type="ECO:0000313" key="7">
    <source>
        <dbReference type="Proteomes" id="UP000604046"/>
    </source>
</evidence>
<evidence type="ECO:0000256" key="2">
    <source>
        <dbReference type="ARBA" id="ARBA00023043"/>
    </source>
</evidence>
<accession>A0A812L0B4</accession>
<reference evidence="6" key="1">
    <citation type="submission" date="2021-02" db="EMBL/GenBank/DDBJ databases">
        <authorList>
            <person name="Dougan E. K."/>
            <person name="Rhodes N."/>
            <person name="Thang M."/>
            <person name="Chan C."/>
        </authorList>
    </citation>
    <scope>NUCLEOTIDE SEQUENCE</scope>
</reference>
<dbReference type="PANTHER" id="PTHR24134:SF9">
    <property type="entry name" value="ANKYRIN REPEAT AND SOCS BOX PROTEIN 8"/>
    <property type="match status" value="1"/>
</dbReference>
<evidence type="ECO:0000256" key="3">
    <source>
        <dbReference type="PROSITE-ProRule" id="PRU00023"/>
    </source>
</evidence>
<protein>
    <submittedName>
        <fullName evidence="6">AKT5 protein</fullName>
    </submittedName>
</protein>
<keyword evidence="5" id="KW-0812">Transmembrane</keyword>
<feature type="repeat" description="ANK" evidence="3">
    <location>
        <begin position="253"/>
        <end position="285"/>
    </location>
</feature>
<dbReference type="SMART" id="SM00248">
    <property type="entry name" value="ANK"/>
    <property type="match status" value="5"/>
</dbReference>
<feature type="transmembrane region" description="Helical" evidence="5">
    <location>
        <begin position="415"/>
        <end position="439"/>
    </location>
</feature>
<dbReference type="AlphaFoldDB" id="A0A812L0B4"/>
<dbReference type="InterPro" id="IPR036770">
    <property type="entry name" value="Ankyrin_rpt-contain_sf"/>
</dbReference>
<proteinExistence type="predicted"/>
<evidence type="ECO:0000256" key="1">
    <source>
        <dbReference type="ARBA" id="ARBA00022737"/>
    </source>
</evidence>
<keyword evidence="5" id="KW-1133">Transmembrane helix</keyword>
<keyword evidence="1" id="KW-0677">Repeat</keyword>
<organism evidence="6 7">
    <name type="scientific">Symbiodinium natans</name>
    <dbReference type="NCBI Taxonomy" id="878477"/>
    <lineage>
        <taxon>Eukaryota</taxon>
        <taxon>Sar</taxon>
        <taxon>Alveolata</taxon>
        <taxon>Dinophyceae</taxon>
        <taxon>Suessiales</taxon>
        <taxon>Symbiodiniaceae</taxon>
        <taxon>Symbiodinium</taxon>
    </lineage>
</organism>
<comment type="caution">
    <text evidence="6">The sequence shown here is derived from an EMBL/GenBank/DDBJ whole genome shotgun (WGS) entry which is preliminary data.</text>
</comment>
<dbReference type="Proteomes" id="UP000604046">
    <property type="component" value="Unassembled WGS sequence"/>
</dbReference>
<dbReference type="SUPFAM" id="SSF48403">
    <property type="entry name" value="Ankyrin repeat"/>
    <property type="match status" value="1"/>
</dbReference>
<keyword evidence="2 3" id="KW-0040">ANK repeat</keyword>
<dbReference type="OrthoDB" id="5402602at2759"/>
<dbReference type="EMBL" id="CAJNDS010000779">
    <property type="protein sequence ID" value="CAE7233243.1"/>
    <property type="molecule type" value="Genomic_DNA"/>
</dbReference>
<name>A0A812L0B4_9DINO</name>
<feature type="repeat" description="ANK" evidence="3">
    <location>
        <begin position="286"/>
        <end position="318"/>
    </location>
</feature>
<feature type="region of interest" description="Disordered" evidence="4">
    <location>
        <begin position="446"/>
        <end position="466"/>
    </location>
</feature>